<dbReference type="VEuPathDB" id="VectorBase:ASTEI20_032358"/>
<sequence>MIEEKRLPKRCAVLAALGKPYNWWLIQIFGYEPNVDYPAYDKIPSGLTFRCADRQPGYYADIETRCQVWHWCLPTGYMFSFLCPNGTVFNQAYRVCDWWTNVNCPESEAMYSINDDLYRDVEGNLIVG</sequence>
<accession>A0A182YP91</accession>
<evidence type="ECO:0000313" key="2">
    <source>
        <dbReference type="Proteomes" id="UP000076408"/>
    </source>
</evidence>
<organism evidence="1 2">
    <name type="scientific">Anopheles stephensi</name>
    <name type="common">Indo-Pakistan malaria mosquito</name>
    <dbReference type="NCBI Taxonomy" id="30069"/>
    <lineage>
        <taxon>Eukaryota</taxon>
        <taxon>Metazoa</taxon>
        <taxon>Ecdysozoa</taxon>
        <taxon>Arthropoda</taxon>
        <taxon>Hexapoda</taxon>
        <taxon>Insecta</taxon>
        <taxon>Pterygota</taxon>
        <taxon>Neoptera</taxon>
        <taxon>Endopterygota</taxon>
        <taxon>Diptera</taxon>
        <taxon>Nematocera</taxon>
        <taxon>Culicoidea</taxon>
        <taxon>Culicidae</taxon>
        <taxon>Anophelinae</taxon>
        <taxon>Anopheles</taxon>
    </lineage>
</organism>
<dbReference type="Gene3D" id="2.170.140.10">
    <property type="entry name" value="Chitin binding domain"/>
    <property type="match status" value="1"/>
</dbReference>
<dbReference type="PROSITE" id="PS50940">
    <property type="entry name" value="CHIT_BIND_II"/>
    <property type="match status" value="1"/>
</dbReference>
<dbReference type="STRING" id="30069.A0A182YP91"/>
<dbReference type="AlphaFoldDB" id="A0A182YP91"/>
<dbReference type="EnsemblMetazoa" id="ASTEI10277-RA">
    <property type="protein sequence ID" value="ASTEI10277-PA"/>
    <property type="gene ID" value="ASTEI10277"/>
</dbReference>
<keyword evidence="2" id="KW-1185">Reference proteome</keyword>
<reference evidence="1" key="2">
    <citation type="submission" date="2020-05" db="UniProtKB">
        <authorList>
            <consortium name="EnsemblMetazoa"/>
        </authorList>
    </citation>
    <scope>IDENTIFICATION</scope>
    <source>
        <strain evidence="1">Indian</strain>
    </source>
</reference>
<dbReference type="Proteomes" id="UP000076408">
    <property type="component" value="Unassembled WGS sequence"/>
</dbReference>
<dbReference type="InterPro" id="IPR036508">
    <property type="entry name" value="Chitin-bd_dom_sf"/>
</dbReference>
<reference evidence="2" key="1">
    <citation type="journal article" date="2014" name="Genome Biol.">
        <title>Genome analysis of a major urban malaria vector mosquito, Anopheles stephensi.</title>
        <authorList>
            <person name="Jiang X."/>
            <person name="Peery A."/>
            <person name="Hall A.B."/>
            <person name="Sharma A."/>
            <person name="Chen X.G."/>
            <person name="Waterhouse R.M."/>
            <person name="Komissarov A."/>
            <person name="Riehle M.M."/>
            <person name="Shouche Y."/>
            <person name="Sharakhova M.V."/>
            <person name="Lawson D."/>
            <person name="Pakpour N."/>
            <person name="Arensburger P."/>
            <person name="Davidson V.L."/>
            <person name="Eiglmeier K."/>
            <person name="Emrich S."/>
            <person name="George P."/>
            <person name="Kennedy R.C."/>
            <person name="Mane S.P."/>
            <person name="Maslen G."/>
            <person name="Oringanje C."/>
            <person name="Qi Y."/>
            <person name="Settlage R."/>
            <person name="Tojo M."/>
            <person name="Tubio J.M."/>
            <person name="Unger M.F."/>
            <person name="Wang B."/>
            <person name="Vernick K.D."/>
            <person name="Ribeiro J.M."/>
            <person name="James A.A."/>
            <person name="Michel K."/>
            <person name="Riehle M.A."/>
            <person name="Luckhart S."/>
            <person name="Sharakhov I.V."/>
            <person name="Tu Z."/>
        </authorList>
    </citation>
    <scope>NUCLEOTIDE SEQUENCE [LARGE SCALE GENOMIC DNA]</scope>
    <source>
        <strain evidence="2">Indian</strain>
    </source>
</reference>
<dbReference type="GO" id="GO:0005576">
    <property type="term" value="C:extracellular region"/>
    <property type="evidence" value="ECO:0007669"/>
    <property type="project" value="InterPro"/>
</dbReference>
<dbReference type="PANTHER" id="PTHR22933">
    <property type="entry name" value="FI18007P1-RELATED"/>
    <property type="match status" value="1"/>
</dbReference>
<dbReference type="SMART" id="SM00494">
    <property type="entry name" value="ChtBD2"/>
    <property type="match status" value="1"/>
</dbReference>
<dbReference type="GO" id="GO:0008061">
    <property type="term" value="F:chitin binding"/>
    <property type="evidence" value="ECO:0007669"/>
    <property type="project" value="InterPro"/>
</dbReference>
<name>A0A182YP91_ANOST</name>
<dbReference type="SUPFAM" id="SSF57625">
    <property type="entry name" value="Invertebrate chitin-binding proteins"/>
    <property type="match status" value="1"/>
</dbReference>
<dbReference type="PANTHER" id="PTHR22933:SF42">
    <property type="entry name" value="FI18455P1-RELATED"/>
    <property type="match status" value="1"/>
</dbReference>
<dbReference type="Pfam" id="PF01607">
    <property type="entry name" value="CBM_14"/>
    <property type="match status" value="1"/>
</dbReference>
<dbReference type="InterPro" id="IPR052976">
    <property type="entry name" value="Scoloptoxin-like"/>
</dbReference>
<evidence type="ECO:0000313" key="1">
    <source>
        <dbReference type="EnsemblMetazoa" id="ASTEI10277-PA"/>
    </source>
</evidence>
<proteinExistence type="predicted"/>
<dbReference type="InterPro" id="IPR002557">
    <property type="entry name" value="Chitin-bd_dom"/>
</dbReference>
<protein>
    <submittedName>
        <fullName evidence="1">Uncharacterized protein</fullName>
    </submittedName>
</protein>
<dbReference type="OMA" id="HWCLPNG"/>
<dbReference type="VEuPathDB" id="VectorBase:ASTEI10277"/>
<dbReference type="VEuPathDB" id="VectorBase:ASTE001073"/>